<dbReference type="GO" id="GO:0005737">
    <property type="term" value="C:cytoplasm"/>
    <property type="evidence" value="ECO:0007669"/>
    <property type="project" value="TreeGrafter"/>
</dbReference>
<reference evidence="2" key="1">
    <citation type="submission" date="2020-10" db="EMBL/GenBank/DDBJ databases">
        <authorList>
            <person name="Han B."/>
            <person name="Lu T."/>
            <person name="Zhao Q."/>
            <person name="Huang X."/>
            <person name="Zhao Y."/>
        </authorList>
    </citation>
    <scope>NUCLEOTIDE SEQUENCE</scope>
</reference>
<dbReference type="Proteomes" id="UP000604825">
    <property type="component" value="Unassembled WGS sequence"/>
</dbReference>
<name>A0A811RK71_9POAL</name>
<organism evidence="2 3">
    <name type="scientific">Miscanthus lutarioriparius</name>
    <dbReference type="NCBI Taxonomy" id="422564"/>
    <lineage>
        <taxon>Eukaryota</taxon>
        <taxon>Viridiplantae</taxon>
        <taxon>Streptophyta</taxon>
        <taxon>Embryophyta</taxon>
        <taxon>Tracheophyta</taxon>
        <taxon>Spermatophyta</taxon>
        <taxon>Magnoliopsida</taxon>
        <taxon>Liliopsida</taxon>
        <taxon>Poales</taxon>
        <taxon>Poaceae</taxon>
        <taxon>PACMAD clade</taxon>
        <taxon>Panicoideae</taxon>
        <taxon>Andropogonodae</taxon>
        <taxon>Andropogoneae</taxon>
        <taxon>Saccharinae</taxon>
        <taxon>Miscanthus</taxon>
    </lineage>
</organism>
<sequence>MAGRRRRNREGSCASVEGLMEKGFARDEGFTEDGFIERREVGERGAIADPRGSVRGATLEAASCTMPVPPATTPTSSSPSLASASFNFRSEVDEAAAAAAALQRVTTKKRIGERLKKAGIHGKHPQVPEALRNNVTSSKKAQVKWYRNILEAYKNSSPPPKTPAEAARLVAAALSRIQRADLEGILAFYNLPIPSFSSASTSSDHQPSSLPEGIQFVLNTLPVHNKCIGDGDGFTAYVDTTDPRESANVPLEVHEMVIERTQARIDRDYQTADALLRSLNEAGYKIITILGEEILAKKYRIRMRGIDAPELKMANGKESRNALVKLIGGKRVTIYVYGQDQFGRYVGDIYCDNVFIQEQMLKSGHVWHFKTYDKRPEFCMWETEARAAHRGLFASENPEKPWDWRKDQRNANIPVY</sequence>
<dbReference type="InterPro" id="IPR016071">
    <property type="entry name" value="Staphylococal_nuclease_OB-fold"/>
</dbReference>
<dbReference type="PANTHER" id="PTHR12302:SF17">
    <property type="entry name" value="STAPHYLOCOCCAL-LIKE NUCLEASE CAN3-RELATED"/>
    <property type="match status" value="1"/>
</dbReference>
<feature type="domain" description="TNase-like" evidence="1">
    <location>
        <begin position="228"/>
        <end position="395"/>
    </location>
</feature>
<evidence type="ECO:0000259" key="1">
    <source>
        <dbReference type="PROSITE" id="PS50830"/>
    </source>
</evidence>
<accession>A0A811RK71</accession>
<gene>
    <name evidence="2" type="ORF">NCGR_LOCUS54114</name>
</gene>
<dbReference type="SUPFAM" id="SSF50199">
    <property type="entry name" value="Staphylococcal nuclease"/>
    <property type="match status" value="1"/>
</dbReference>
<dbReference type="Pfam" id="PF00565">
    <property type="entry name" value="SNase"/>
    <property type="match status" value="1"/>
</dbReference>
<dbReference type="AlphaFoldDB" id="A0A811RK71"/>
<evidence type="ECO:0000313" key="2">
    <source>
        <dbReference type="EMBL" id="CAD6270822.1"/>
    </source>
</evidence>
<keyword evidence="3" id="KW-1185">Reference proteome</keyword>
<dbReference type="Gene3D" id="2.40.50.90">
    <property type="match status" value="1"/>
</dbReference>
<dbReference type="InterPro" id="IPR035437">
    <property type="entry name" value="SNase_OB-fold_sf"/>
</dbReference>
<dbReference type="OrthoDB" id="430293at2759"/>
<protein>
    <recommendedName>
        <fullName evidence="1">TNase-like domain-containing protein</fullName>
    </recommendedName>
</protein>
<dbReference type="PROSITE" id="PS50830">
    <property type="entry name" value="TNASE_3"/>
    <property type="match status" value="1"/>
</dbReference>
<evidence type="ECO:0000313" key="3">
    <source>
        <dbReference type="Proteomes" id="UP000604825"/>
    </source>
</evidence>
<comment type="caution">
    <text evidence="2">The sequence shown here is derived from an EMBL/GenBank/DDBJ whole genome shotgun (WGS) entry which is preliminary data.</text>
</comment>
<dbReference type="EMBL" id="CAJGYO010000015">
    <property type="protein sequence ID" value="CAD6270822.1"/>
    <property type="molecule type" value="Genomic_DNA"/>
</dbReference>
<proteinExistence type="predicted"/>
<dbReference type="PANTHER" id="PTHR12302">
    <property type="entry name" value="EBNA2 BINDING PROTEIN P100"/>
    <property type="match status" value="1"/>
</dbReference>
<dbReference type="Gene3D" id="1.20.120.1910">
    <property type="entry name" value="Cysteine-tRNA ligase, C-terminal anti-codon recognition domain"/>
    <property type="match status" value="1"/>
</dbReference>
<dbReference type="SMART" id="SM00318">
    <property type="entry name" value="SNc"/>
    <property type="match status" value="1"/>
</dbReference>